<dbReference type="SUPFAM" id="SSF53474">
    <property type="entry name" value="alpha/beta-Hydrolases"/>
    <property type="match status" value="1"/>
</dbReference>
<evidence type="ECO:0000259" key="1">
    <source>
        <dbReference type="Pfam" id="PF00561"/>
    </source>
</evidence>
<dbReference type="Proteomes" id="UP001164748">
    <property type="component" value="Chromosome"/>
</dbReference>
<dbReference type="EMBL" id="CP114588">
    <property type="protein sequence ID" value="WBA09500.1"/>
    <property type="molecule type" value="Genomic_DNA"/>
</dbReference>
<proteinExistence type="predicted"/>
<organism evidence="2 3">
    <name type="scientific">Salinivibrio kushneri</name>
    <dbReference type="NCBI Taxonomy" id="1908198"/>
    <lineage>
        <taxon>Bacteria</taxon>
        <taxon>Pseudomonadati</taxon>
        <taxon>Pseudomonadota</taxon>
        <taxon>Gammaproteobacteria</taxon>
        <taxon>Vibrionales</taxon>
        <taxon>Vibrionaceae</taxon>
        <taxon>Salinivibrio</taxon>
    </lineage>
</organism>
<gene>
    <name evidence="2" type="ORF">N8M53_04695</name>
</gene>
<reference evidence="2" key="1">
    <citation type="submission" date="2022-09" db="EMBL/GenBank/DDBJ databases">
        <authorList>
            <person name="Li Z.-J."/>
        </authorList>
    </citation>
    <scope>NUCLEOTIDE SEQUENCE</scope>
    <source>
        <strain evidence="2">TGB11</strain>
    </source>
</reference>
<dbReference type="InterPro" id="IPR000073">
    <property type="entry name" value="AB_hydrolase_1"/>
</dbReference>
<sequence>MMTPQLTETLEALLASDPAALGLSSGLTPTSIRLNDVTVAAAIRSASGAAPTLVFLHGWQDNLASFYSLIPMLPQDYGLLMFDWPGHGLSEHKAGDYHYPFFDYLDSLHQVLHQTPCSQPEKRGPFILVGHSLGGLVASCYAASFPESIAGVVSIEALGPIVEPEHKITERIAKSLNQRLNSAQKAPRLFDSAIKALQLRASINKVACQSLMPLVARGIERCSHGVRWRHDPKLRGEPLYRMAPGHGESIIRAIECPVLAIRATDGYPALRSADAAQRATWFKQLTLIEIPGTHHCHLQQPQQTVSLITDFVTKIQTRT</sequence>
<dbReference type="GO" id="GO:0016020">
    <property type="term" value="C:membrane"/>
    <property type="evidence" value="ECO:0007669"/>
    <property type="project" value="TreeGrafter"/>
</dbReference>
<accession>A0AA47KM37</accession>
<evidence type="ECO:0000313" key="3">
    <source>
        <dbReference type="Proteomes" id="UP001164748"/>
    </source>
</evidence>
<evidence type="ECO:0000313" key="2">
    <source>
        <dbReference type="EMBL" id="WBA09500.1"/>
    </source>
</evidence>
<keyword evidence="2" id="KW-0378">Hydrolase</keyword>
<name>A0AA47KM37_9GAMM</name>
<feature type="domain" description="AB hydrolase-1" evidence="1">
    <location>
        <begin position="51"/>
        <end position="167"/>
    </location>
</feature>
<dbReference type="PANTHER" id="PTHR43798">
    <property type="entry name" value="MONOACYLGLYCEROL LIPASE"/>
    <property type="match status" value="1"/>
</dbReference>
<dbReference type="PRINTS" id="PR00111">
    <property type="entry name" value="ABHYDROLASE"/>
</dbReference>
<protein>
    <submittedName>
        <fullName evidence="2">Alpha/beta hydrolase</fullName>
    </submittedName>
</protein>
<dbReference type="GO" id="GO:0016787">
    <property type="term" value="F:hydrolase activity"/>
    <property type="evidence" value="ECO:0007669"/>
    <property type="project" value="UniProtKB-KW"/>
</dbReference>
<dbReference type="Pfam" id="PF00561">
    <property type="entry name" value="Abhydrolase_1"/>
    <property type="match status" value="1"/>
</dbReference>
<dbReference type="RefSeq" id="WP_269579654.1">
    <property type="nucleotide sequence ID" value="NZ_CP114588.1"/>
</dbReference>
<dbReference type="PANTHER" id="PTHR43798:SF33">
    <property type="entry name" value="HYDROLASE, PUTATIVE (AFU_ORTHOLOGUE AFUA_2G14860)-RELATED"/>
    <property type="match status" value="1"/>
</dbReference>
<dbReference type="InterPro" id="IPR050266">
    <property type="entry name" value="AB_hydrolase_sf"/>
</dbReference>
<dbReference type="InterPro" id="IPR029058">
    <property type="entry name" value="AB_hydrolase_fold"/>
</dbReference>
<dbReference type="Gene3D" id="3.40.50.1820">
    <property type="entry name" value="alpha/beta hydrolase"/>
    <property type="match status" value="1"/>
</dbReference>
<dbReference type="AlphaFoldDB" id="A0AA47KM37"/>